<evidence type="ECO:0000256" key="2">
    <source>
        <dbReference type="ARBA" id="ARBA00004756"/>
    </source>
</evidence>
<dbReference type="EC" id="2.5.1.55" evidence="8"/>
<evidence type="ECO:0000256" key="6">
    <source>
        <dbReference type="ARBA" id="ARBA00022679"/>
    </source>
</evidence>
<evidence type="ECO:0000256" key="4">
    <source>
        <dbReference type="ARBA" id="ARBA00010499"/>
    </source>
</evidence>
<evidence type="ECO:0000313" key="11">
    <source>
        <dbReference type="Proteomes" id="UP000543030"/>
    </source>
</evidence>
<reference evidence="10 11" key="1">
    <citation type="submission" date="2020-08" db="EMBL/GenBank/DDBJ databases">
        <title>Genomic Encyclopedia of Type Strains, Phase IV (KMG-IV): sequencing the most valuable type-strain genomes for metagenomic binning, comparative biology and taxonomic classification.</title>
        <authorList>
            <person name="Goeker M."/>
        </authorList>
    </citation>
    <scope>NUCLEOTIDE SEQUENCE [LARGE SCALE GENOMIC DNA]</scope>
    <source>
        <strain evidence="10 11">DSM 18233</strain>
    </source>
</reference>
<evidence type="ECO:0000256" key="5">
    <source>
        <dbReference type="ARBA" id="ARBA00022490"/>
    </source>
</evidence>
<dbReference type="GO" id="GO:0019294">
    <property type="term" value="P:keto-3-deoxy-D-manno-octulosonic acid biosynthetic process"/>
    <property type="evidence" value="ECO:0007669"/>
    <property type="project" value="UniProtKB-UniRule"/>
</dbReference>
<dbReference type="Pfam" id="PF00793">
    <property type="entry name" value="DAHP_synth_1"/>
    <property type="match status" value="1"/>
</dbReference>
<dbReference type="InterPro" id="IPR013785">
    <property type="entry name" value="Aldolase_TIM"/>
</dbReference>
<dbReference type="InterPro" id="IPR006218">
    <property type="entry name" value="DAHP1/KDSA"/>
</dbReference>
<sequence length="283" mass="30291">MKLCGFEAGLNQPFFLIAGPCVIEGEQFSIDVAGQLKEITTELGINFIFKSSFDKANRSSGKTFRGYGMDEGLRILAKVKEQIGVPVLTDIHEIDQIKPVSAVVDVLQTPAFLCRQTDFIRACAQSGIPVNIKKGQFLAPGDMKNVIDKARDAAREAGLPDDVFMACERGVSFGYNNLVSDMRSLSIMRETGAPVVFDATHSVQLPGGQGTSSGGQREFVPVLARAAVAVGVAGVFAETHPDPACAKSDGPNAWPLGRMKELLTTLKTIDAAVKGTPFIEQTL</sequence>
<evidence type="ECO:0000256" key="1">
    <source>
        <dbReference type="ARBA" id="ARBA00004496"/>
    </source>
</evidence>
<feature type="domain" description="DAHP synthetase I/KDSA" evidence="9">
    <location>
        <begin position="8"/>
        <end position="272"/>
    </location>
</feature>
<comment type="pathway">
    <text evidence="3 8">Carbohydrate biosynthesis; 3-deoxy-D-manno-octulosonate biosynthesis; 3-deoxy-D-manno-octulosonate from D-ribulose 5-phosphate: step 2/3.</text>
</comment>
<gene>
    <name evidence="8" type="primary">kdsA</name>
    <name evidence="10" type="ORF">HNQ50_001319</name>
</gene>
<dbReference type="Gene3D" id="3.20.20.70">
    <property type="entry name" value="Aldolase class I"/>
    <property type="match status" value="1"/>
</dbReference>
<dbReference type="NCBIfam" id="NF003543">
    <property type="entry name" value="PRK05198.1"/>
    <property type="match status" value="1"/>
</dbReference>
<dbReference type="UniPathway" id="UPA00030"/>
<keyword evidence="8" id="KW-0448">Lipopolysaccharide biosynthesis</keyword>
<comment type="subcellular location">
    <subcellularLocation>
        <location evidence="1 8">Cytoplasm</location>
    </subcellularLocation>
</comment>
<dbReference type="NCBIfam" id="TIGR01362">
    <property type="entry name" value="KDO8P_synth"/>
    <property type="match status" value="1"/>
</dbReference>
<dbReference type="SUPFAM" id="SSF51569">
    <property type="entry name" value="Aldolase"/>
    <property type="match status" value="1"/>
</dbReference>
<accession>A0A840RCC2</accession>
<evidence type="ECO:0000256" key="3">
    <source>
        <dbReference type="ARBA" id="ARBA00004845"/>
    </source>
</evidence>
<comment type="pathway">
    <text evidence="2">Bacterial outer membrane biogenesis; lipopolysaccharide biosynthesis.</text>
</comment>
<comment type="caution">
    <text evidence="10">The sequence shown here is derived from an EMBL/GenBank/DDBJ whole genome shotgun (WGS) entry which is preliminary data.</text>
</comment>
<protein>
    <recommendedName>
        <fullName evidence="8">2-dehydro-3-deoxyphosphooctonate aldolase</fullName>
        <ecNumber evidence="8">2.5.1.55</ecNumber>
    </recommendedName>
    <alternativeName>
        <fullName evidence="8">3-deoxy-D-manno-octulosonic acid 8-phosphate synthase</fullName>
    </alternativeName>
    <alternativeName>
        <fullName evidence="8">KDO-8-phosphate synthase</fullName>
        <shortName evidence="8">KDO 8-P synthase</shortName>
        <shortName evidence="8">KDOPS</shortName>
    </alternativeName>
    <alternativeName>
        <fullName evidence="8">Phospho-2-dehydro-3-deoxyoctonate aldolase</fullName>
    </alternativeName>
</protein>
<evidence type="ECO:0000313" key="10">
    <source>
        <dbReference type="EMBL" id="MBB5190597.1"/>
    </source>
</evidence>
<dbReference type="PANTHER" id="PTHR21057">
    <property type="entry name" value="PHOSPHO-2-DEHYDRO-3-DEOXYHEPTONATE ALDOLASE"/>
    <property type="match status" value="1"/>
</dbReference>
<dbReference type="HAMAP" id="MF_00056">
    <property type="entry name" value="KDO8P_synth"/>
    <property type="match status" value="1"/>
</dbReference>
<dbReference type="GO" id="GO:0008676">
    <property type="term" value="F:3-deoxy-8-phosphooctulonate synthase activity"/>
    <property type="evidence" value="ECO:0007669"/>
    <property type="project" value="UniProtKB-UniRule"/>
</dbReference>
<dbReference type="Proteomes" id="UP000543030">
    <property type="component" value="Unassembled WGS sequence"/>
</dbReference>
<dbReference type="InterPro" id="IPR006269">
    <property type="entry name" value="KDO8P_synthase"/>
</dbReference>
<name>A0A840RCC2_9NEIS</name>
<dbReference type="RefSeq" id="WP_184098758.1">
    <property type="nucleotide sequence ID" value="NZ_JACHHN010000002.1"/>
</dbReference>
<organism evidence="10 11">
    <name type="scientific">Silvimonas terrae</name>
    <dbReference type="NCBI Taxonomy" id="300266"/>
    <lineage>
        <taxon>Bacteria</taxon>
        <taxon>Pseudomonadati</taxon>
        <taxon>Pseudomonadota</taxon>
        <taxon>Betaproteobacteria</taxon>
        <taxon>Neisseriales</taxon>
        <taxon>Chitinibacteraceae</taxon>
        <taxon>Silvimonas</taxon>
    </lineage>
</organism>
<evidence type="ECO:0000256" key="7">
    <source>
        <dbReference type="ARBA" id="ARBA00049112"/>
    </source>
</evidence>
<dbReference type="AlphaFoldDB" id="A0A840RCC2"/>
<comment type="catalytic activity">
    <reaction evidence="7 8">
        <text>D-arabinose 5-phosphate + phosphoenolpyruvate + H2O = 3-deoxy-alpha-D-manno-2-octulosonate-8-phosphate + phosphate</text>
        <dbReference type="Rhea" id="RHEA:14053"/>
        <dbReference type="ChEBI" id="CHEBI:15377"/>
        <dbReference type="ChEBI" id="CHEBI:43474"/>
        <dbReference type="ChEBI" id="CHEBI:57693"/>
        <dbReference type="ChEBI" id="CHEBI:58702"/>
        <dbReference type="ChEBI" id="CHEBI:85985"/>
        <dbReference type="EC" id="2.5.1.55"/>
    </reaction>
</comment>
<keyword evidence="5 8" id="KW-0963">Cytoplasm</keyword>
<proteinExistence type="inferred from homology"/>
<keyword evidence="6 8" id="KW-0808">Transferase</keyword>
<dbReference type="GO" id="GO:0005737">
    <property type="term" value="C:cytoplasm"/>
    <property type="evidence" value="ECO:0007669"/>
    <property type="project" value="UniProtKB-SubCell"/>
</dbReference>
<evidence type="ECO:0000259" key="9">
    <source>
        <dbReference type="Pfam" id="PF00793"/>
    </source>
</evidence>
<dbReference type="UniPathway" id="UPA00357">
    <property type="reaction ID" value="UER00474"/>
</dbReference>
<comment type="similarity">
    <text evidence="4 8">Belongs to the KdsA family.</text>
</comment>
<keyword evidence="11" id="KW-1185">Reference proteome</keyword>
<evidence type="ECO:0000256" key="8">
    <source>
        <dbReference type="HAMAP-Rule" id="MF_00056"/>
    </source>
</evidence>
<dbReference type="EMBL" id="JACHHN010000002">
    <property type="protein sequence ID" value="MBB5190597.1"/>
    <property type="molecule type" value="Genomic_DNA"/>
</dbReference>